<dbReference type="Gene3D" id="1.25.10.10">
    <property type="entry name" value="Leucine-rich Repeat Variant"/>
    <property type="match status" value="1"/>
</dbReference>
<dbReference type="GO" id="GO:0051301">
    <property type="term" value="P:cell division"/>
    <property type="evidence" value="ECO:0007669"/>
    <property type="project" value="UniProtKB-KW"/>
</dbReference>
<dbReference type="Proteomes" id="UP001626550">
    <property type="component" value="Unassembled WGS sequence"/>
</dbReference>
<gene>
    <name evidence="5" type="primary">ANAPC1_1</name>
    <name evidence="5" type="ORF">Ciccas_005869</name>
</gene>
<dbReference type="InterPro" id="IPR024990">
    <property type="entry name" value="Apc1"/>
</dbReference>
<evidence type="ECO:0000256" key="4">
    <source>
        <dbReference type="ARBA" id="ARBA00023306"/>
    </source>
</evidence>
<evidence type="ECO:0000256" key="3">
    <source>
        <dbReference type="ARBA" id="ARBA00022776"/>
    </source>
</evidence>
<reference evidence="5 6" key="1">
    <citation type="submission" date="2024-11" db="EMBL/GenBank/DDBJ databases">
        <title>Adaptive evolution of stress response genes in parasites aligns with host niche diversity.</title>
        <authorList>
            <person name="Hahn C."/>
            <person name="Resl P."/>
        </authorList>
    </citation>
    <scope>NUCLEOTIDE SEQUENCE [LARGE SCALE GENOMIC DNA]</scope>
    <source>
        <strain evidence="5">EGGRZ-B1_66</strain>
        <tissue evidence="5">Body</tissue>
    </source>
</reference>
<organism evidence="5 6">
    <name type="scientific">Cichlidogyrus casuarinus</name>
    <dbReference type="NCBI Taxonomy" id="1844966"/>
    <lineage>
        <taxon>Eukaryota</taxon>
        <taxon>Metazoa</taxon>
        <taxon>Spiralia</taxon>
        <taxon>Lophotrochozoa</taxon>
        <taxon>Platyhelminthes</taxon>
        <taxon>Monogenea</taxon>
        <taxon>Monopisthocotylea</taxon>
        <taxon>Dactylogyridea</taxon>
        <taxon>Ancyrocephalidae</taxon>
        <taxon>Cichlidogyrus</taxon>
    </lineage>
</organism>
<evidence type="ECO:0000256" key="1">
    <source>
        <dbReference type="ARBA" id="ARBA00010547"/>
    </source>
</evidence>
<dbReference type="InterPro" id="IPR011989">
    <property type="entry name" value="ARM-like"/>
</dbReference>
<keyword evidence="2" id="KW-0132">Cell division</keyword>
<protein>
    <submittedName>
        <fullName evidence="5">Anaphase-promoting complex subunit 1</fullName>
    </submittedName>
</protein>
<keyword evidence="3" id="KW-0498">Mitosis</keyword>
<keyword evidence="6" id="KW-1185">Reference proteome</keyword>
<evidence type="ECO:0000256" key="2">
    <source>
        <dbReference type="ARBA" id="ARBA00022618"/>
    </source>
</evidence>
<keyword evidence="4" id="KW-0131">Cell cycle</keyword>
<evidence type="ECO:0000313" key="5">
    <source>
        <dbReference type="EMBL" id="KAL3315496.1"/>
    </source>
</evidence>
<dbReference type="PANTHER" id="PTHR12827:SF3">
    <property type="entry name" value="ANAPHASE-PROMOTING COMPLEX SUBUNIT 1"/>
    <property type="match status" value="1"/>
</dbReference>
<dbReference type="PANTHER" id="PTHR12827">
    <property type="entry name" value="MEIOTIC CHECKPOINT REGULATOR TSG24 FAMILY MEMBER"/>
    <property type="match status" value="1"/>
</dbReference>
<accession>A0ABD2Q7G1</accession>
<comment type="similarity">
    <text evidence="1">Belongs to the APC1 family.</text>
</comment>
<sequence>MNISVDMISSDFMKFTQSNHSEALTQICKVASDNDRFKLSCELLSADIPFQTDSPVSCIIFPKKTQRATPTSNEEQPLMWFSISHPLDELAPVVQCVKGTFSFVTNPHLEIVHSLSEYHLILTRNIQTNEHTIWRVRRAETKDYAHLYFIDSEGEIKVGGKPKFNDSVHRFRSLSIANTTRFDNFQSQHPDKDIISLSPFEQSVRNLSRNDVQSLFSPLKHSKLDTHIHSLASFNSVRKKKLDPWQTATSFMLHVPELAEPIQEPILPQLTFNLVWTSGPACSSKRITIPCRAFLAEDYLKQLFYCFLTEGSIGPRLTCLSLRVGLPSATFENEFSIDCRDAVYVPGSKMIALLERQSDLICLYSGAHKICLLDHSPFNLVRPNECLFGKLQYHSFSHNAQQMRFSWQEIVTNLGLMETVPSECEMTSLCIGNSAVSPIVLAPCDSCANAFTIQSETQLNKAEVFLPSHSSTSLVDKLFTFFDSLLPTQISMQLHSAWYIHINGIGCKSTGDLCMADVQSPSYNDRVFYSFLMFLLTQFQINCPQTKLSPEDSFVTKRCRPQTEDASDSHFEAFQKILCKNQSPKLGIEKPTKYRADPMLKHLPHIFIAMHLFYEESKLSQLNSNYCLKLINCFQHELAKNYLNLVNYCDYYQGEAAPAPENFPLRFDQMLWPAHFSSDAPLVNFQTTCEQLFCTDSLPYYVYIAGVNDLSILILTLILAFKMPTLSSTRRSMREVEIGNLWEQVVRRVPGRGSTALRKAFVVSVKSLLVKATQTSSAAFVLAFLNELCDSNFPLKEIFSKEFMLTLVPSICCMIHLLLISRPSEKLTLNTQFVNELLDCNDLLSQGNLVRAHQLIGWNSPSLLSHLDNIVKPCKSLREIASSSTFRNKHWHLHALESHPVNRIQLQDDLRLREAYRLLQTGSHIPIASFQCVSNEPLEVNMQSIYLPYSVPFQRSPISSSTYLEAAQEMHYAATAVKASAKPIGRGMLFFGSLTSKNLPALLQYQAICLRGVTQSPQTGTHKHLDLAKLSGMCISAQVFPGSDISVRTARVPPTTRRPPIDQYQYLPSDLLNFKSIDQQSTVSDDPKNASSLAAAVSITANAHFGSFRSIITGSPQSGLPLFPRDAQAVPRAFHFDAAEHKYPTPSQKFDQTRALLGFHALRAITAAASSATLFSPKSPAYLSALQWPEFHNGVALGLSVSPKASIDSTWIMHNSNALHGDIAQTAAQAGMLLGLGLNGLLNHLAVYDIQLLLNTTNDLCNMAILLGLAVGKRGTQDQTLFRLLALYYRALLTAEDSSSGATDLPIPPLCEASAILGLGLLFQGSGHRHLVSLLVNELGHSLDHASCNNVGTPGSSATNTDSAAGTQASPEVQDVFAGPAGSGPNFEPTVWKAKPFSGAAGTGGLTGKHREMISLTAGFSLGPSLDWIPIFALLP</sequence>
<evidence type="ECO:0000313" key="6">
    <source>
        <dbReference type="Proteomes" id="UP001626550"/>
    </source>
</evidence>
<dbReference type="EMBL" id="JBJKFK010000738">
    <property type="protein sequence ID" value="KAL3315496.1"/>
    <property type="molecule type" value="Genomic_DNA"/>
</dbReference>
<proteinExistence type="inferred from homology"/>
<comment type="caution">
    <text evidence="5">The sequence shown here is derived from an EMBL/GenBank/DDBJ whole genome shotgun (WGS) entry which is preliminary data.</text>
</comment>
<name>A0ABD2Q7G1_9PLAT</name>